<dbReference type="SUPFAM" id="SSF81423">
    <property type="entry name" value="Mitochondrial cytochrome c oxidase subunit VIIb"/>
    <property type="match status" value="1"/>
</dbReference>
<dbReference type="GeneTree" id="ENSGT00390000012178"/>
<evidence type="ECO:0000313" key="14">
    <source>
        <dbReference type="Proteomes" id="UP000265100"/>
    </source>
</evidence>
<comment type="subcellular location">
    <subcellularLocation>
        <location evidence="1">Mitochondrion inner membrane</location>
        <topology evidence="1">Single-pass membrane protein</topology>
    </subcellularLocation>
</comment>
<feature type="transmembrane region" description="Helical" evidence="12">
    <location>
        <begin position="45"/>
        <end position="65"/>
    </location>
</feature>
<evidence type="ECO:0000256" key="1">
    <source>
        <dbReference type="ARBA" id="ARBA00004434"/>
    </source>
</evidence>
<dbReference type="Ensembl" id="ENSACLT00000082995.1">
    <property type="protein sequence ID" value="ENSACLP00000081146.1"/>
    <property type="gene ID" value="ENSACLG00000038838.1"/>
</dbReference>
<evidence type="ECO:0000256" key="12">
    <source>
        <dbReference type="SAM" id="Phobius"/>
    </source>
</evidence>
<reference evidence="13" key="3">
    <citation type="submission" date="2025-08" db="UniProtKB">
        <authorList>
            <consortium name="Ensembl"/>
        </authorList>
    </citation>
    <scope>IDENTIFICATION</scope>
</reference>
<evidence type="ECO:0000256" key="3">
    <source>
        <dbReference type="ARBA" id="ARBA00007351"/>
    </source>
</evidence>
<gene>
    <name evidence="13" type="primary">COX7B</name>
</gene>
<accession>A0AAX7VYH2</accession>
<evidence type="ECO:0000256" key="10">
    <source>
        <dbReference type="ARBA" id="ARBA00040623"/>
    </source>
</evidence>
<evidence type="ECO:0000256" key="11">
    <source>
        <dbReference type="ARBA" id="ARBA00041642"/>
    </source>
</evidence>
<comment type="pathway">
    <text evidence="2">Energy metabolism; oxidative phosphorylation.</text>
</comment>
<keyword evidence="14" id="KW-1185">Reference proteome</keyword>
<dbReference type="Pfam" id="PF05392">
    <property type="entry name" value="COX7B"/>
    <property type="match status" value="1"/>
</dbReference>
<comment type="similarity">
    <text evidence="3">Belongs to the cytochrome c oxidase VIIb family.</text>
</comment>
<keyword evidence="8" id="KW-0496">Mitochondrion</keyword>
<dbReference type="PANTHER" id="PTHR16716">
    <property type="entry name" value="CYTOCHROME C OXIDASE SUBUNIT 7B, MITOCHONDRIAL"/>
    <property type="match status" value="1"/>
</dbReference>
<reference evidence="14" key="2">
    <citation type="submission" date="2023-03" db="EMBL/GenBank/DDBJ databases">
        <authorList>
            <consortium name="Wellcome Sanger Institute Data Sharing"/>
        </authorList>
    </citation>
    <scope>NUCLEOTIDE SEQUENCE [LARGE SCALE GENOMIC DNA]</scope>
</reference>
<dbReference type="InterPro" id="IPR008433">
    <property type="entry name" value="Cyt_c_oxidase_suVIIB"/>
</dbReference>
<reference evidence="13" key="4">
    <citation type="submission" date="2025-09" db="UniProtKB">
        <authorList>
            <consortium name="Ensembl"/>
        </authorList>
    </citation>
    <scope>IDENTIFICATION</scope>
</reference>
<evidence type="ECO:0000256" key="7">
    <source>
        <dbReference type="ARBA" id="ARBA00022989"/>
    </source>
</evidence>
<evidence type="ECO:0000256" key="8">
    <source>
        <dbReference type="ARBA" id="ARBA00023128"/>
    </source>
</evidence>
<dbReference type="AlphaFoldDB" id="A0AAX7VYH2"/>
<dbReference type="GO" id="GO:0006123">
    <property type="term" value="P:mitochondrial electron transport, cytochrome c to oxygen"/>
    <property type="evidence" value="ECO:0007669"/>
    <property type="project" value="InterPro"/>
</dbReference>
<evidence type="ECO:0000256" key="5">
    <source>
        <dbReference type="ARBA" id="ARBA00022792"/>
    </source>
</evidence>
<name>A0AAX7VYH2_ASTCA</name>
<keyword evidence="7 12" id="KW-1133">Transmembrane helix</keyword>
<dbReference type="PANTHER" id="PTHR16716:SF0">
    <property type="entry name" value="CYTOCHROME C OXIDASE SUBUNIT 7B, MITOCHONDRIAL"/>
    <property type="match status" value="1"/>
</dbReference>
<keyword evidence="4 12" id="KW-0812">Transmembrane</keyword>
<dbReference type="GO" id="GO:0005743">
    <property type="term" value="C:mitochondrial inner membrane"/>
    <property type="evidence" value="ECO:0007669"/>
    <property type="project" value="UniProtKB-SubCell"/>
</dbReference>
<evidence type="ECO:0000256" key="2">
    <source>
        <dbReference type="ARBA" id="ARBA00004673"/>
    </source>
</evidence>
<reference evidence="13 14" key="1">
    <citation type="submission" date="2018-05" db="EMBL/GenBank/DDBJ databases">
        <authorList>
            <person name="Datahose"/>
        </authorList>
    </citation>
    <scope>NUCLEOTIDE SEQUENCE</scope>
</reference>
<keyword evidence="6" id="KW-0809">Transit peptide</keyword>
<dbReference type="InterPro" id="IPR023272">
    <property type="entry name" value="Cyt_c_oxidase_suVIIB_dom_sf"/>
</dbReference>
<dbReference type="Gene3D" id="4.10.51.10">
    <property type="entry name" value="Cytochrome C Oxidase, chain K"/>
    <property type="match status" value="1"/>
</dbReference>
<protein>
    <recommendedName>
        <fullName evidence="10">Cytochrome c oxidase subunit 7B, mitochondrial</fullName>
    </recommendedName>
    <alternativeName>
        <fullName evidence="11">Cytochrome c oxidase polypeptide VIIb</fullName>
    </alternativeName>
</protein>
<organism evidence="13 14">
    <name type="scientific">Astatotilapia calliptera</name>
    <name type="common">Eastern happy</name>
    <name type="synonym">Chromis callipterus</name>
    <dbReference type="NCBI Taxonomy" id="8154"/>
    <lineage>
        <taxon>Eukaryota</taxon>
        <taxon>Metazoa</taxon>
        <taxon>Chordata</taxon>
        <taxon>Craniata</taxon>
        <taxon>Vertebrata</taxon>
        <taxon>Euteleostomi</taxon>
        <taxon>Actinopterygii</taxon>
        <taxon>Neopterygii</taxon>
        <taxon>Teleostei</taxon>
        <taxon>Neoteleostei</taxon>
        <taxon>Acanthomorphata</taxon>
        <taxon>Ovalentaria</taxon>
        <taxon>Cichlomorphae</taxon>
        <taxon>Cichliformes</taxon>
        <taxon>Cichlidae</taxon>
        <taxon>African cichlids</taxon>
        <taxon>Pseudocrenilabrinae</taxon>
        <taxon>Haplochromini</taxon>
        <taxon>Astatotilapia</taxon>
    </lineage>
</organism>
<keyword evidence="9 12" id="KW-0472">Membrane</keyword>
<dbReference type="Proteomes" id="UP000265100">
    <property type="component" value="Chromosome 10"/>
</dbReference>
<evidence type="ECO:0000313" key="13">
    <source>
        <dbReference type="Ensembl" id="ENSACLP00000081146.1"/>
    </source>
</evidence>
<sequence>MYRFGKAAVNISVINMRTVSSCHVGQAMRQVRHGSNLPQNFHSKYGAGVLVSGAIFCTAVWGYVLTSTGITWNLSPVGKIQPKPWREE</sequence>
<evidence type="ECO:0000256" key="9">
    <source>
        <dbReference type="ARBA" id="ARBA00023136"/>
    </source>
</evidence>
<evidence type="ECO:0000256" key="4">
    <source>
        <dbReference type="ARBA" id="ARBA00022692"/>
    </source>
</evidence>
<proteinExistence type="inferred from homology"/>
<keyword evidence="5" id="KW-0999">Mitochondrion inner membrane</keyword>
<evidence type="ECO:0000256" key="6">
    <source>
        <dbReference type="ARBA" id="ARBA00022946"/>
    </source>
</evidence>